<name>A0A8H6PYC0_9EURO</name>
<comment type="caution">
    <text evidence="4">The sequence shown here is derived from an EMBL/GenBank/DDBJ whole genome shotgun (WGS) entry which is preliminary data.</text>
</comment>
<evidence type="ECO:0000256" key="1">
    <source>
        <dbReference type="SAM" id="MobiDB-lite"/>
    </source>
</evidence>
<dbReference type="InterPro" id="IPR021331">
    <property type="entry name" value="Hva1_TUDOR"/>
</dbReference>
<gene>
    <name evidence="4" type="ORF">CNMCM5623_007733</name>
    <name evidence="5" type="ORF">CNMCM7691_002805</name>
</gene>
<dbReference type="Pfam" id="PF01048">
    <property type="entry name" value="PNP_UDP_1"/>
    <property type="match status" value="2"/>
</dbReference>
<dbReference type="GO" id="GO:0003824">
    <property type="term" value="F:catalytic activity"/>
    <property type="evidence" value="ECO:0007669"/>
    <property type="project" value="InterPro"/>
</dbReference>
<dbReference type="PANTHER" id="PTHR46082">
    <property type="entry name" value="ATP/GTP-BINDING PROTEIN-RELATED"/>
    <property type="match status" value="1"/>
</dbReference>
<sequence length="839" mass="91128">MESGDLCGIMGAVAKLVHTGILALWAVARKSYGNTAFNCSVNMDEIHDKHGQIISPGDHVFTKIRGGRHEGDVEKIVRTEEEAEREGVKHPPKDHLHLRIDVDGLSETSWELDNLRPSLIKYTMELTNQRLEDGQVIRASKRRKLDEHGESEQGPSWASTSTQLSHDDYTVGWICALPLEFAAARAMLDQVHPELPNIGNDDNSYILGQICDHNIVIACLPSGVYGTTSAVTVASMMVSSFNRIRFALMVGIGGGVPSQRADIRLGDIVVSTPSHDSGGVVQYDVGKSLQGGIFKRTGAFNKPPALILRALSSLRASHMMDNSRIPEYLSEMVARYPSLSTAFTHPGQQQDQLFEAQYEHTDGEATCDLCDPSWLVARPPRARSDPVIHYGLIASGNSVIKSGKFRDKVAREYGVLCFEMEAAGDMDGFPCLVIRGICDYADSHKNKGWQGYAAATAAAYAKELLSVIPRIQNFRTPTATTIPSGQLPGAENLPLTGDLDVQAAILRYNTGLLVQRLQAAHSELGLPEPTDDRSLSVFTNNNDTFLPALFSQLAGSIYHQQGFPGPSTASHFHETSPSSLAIEADPTRPRHRGDSRIALLCALPLEADAVKAVFDKRWDDDGDVFGKAPRDQNAYSTGTVGRHNVVLAHMPAIGKEAAASVAANLRSSFQGVQLAIVVGICGAVPTTPTGDEIFLGDIVISEGIIPHDFGRQYPDHFARKDNILESLGRPNAEIRAVLAKLKSRWEHKNLEAKLNCGDKESVLRARLSKSGANGAANKLTSYEPKVHFGLVASGDVVMKSGEDRDQIAGKEKVIAFEMEGAATKARDGRTMQRSQQLHA</sequence>
<dbReference type="PANTHER" id="PTHR46082:SF11">
    <property type="entry name" value="AAA+ ATPASE DOMAIN-CONTAINING PROTEIN-RELATED"/>
    <property type="match status" value="1"/>
</dbReference>
<keyword evidence="6" id="KW-1185">Reference proteome</keyword>
<dbReference type="EMBL" id="JACBAE010001353">
    <property type="protein sequence ID" value="KAF7162442.1"/>
    <property type="molecule type" value="Genomic_DNA"/>
</dbReference>
<dbReference type="SUPFAM" id="SSF53167">
    <property type="entry name" value="Purine and uridine phosphorylases"/>
    <property type="match status" value="2"/>
</dbReference>
<dbReference type="GO" id="GO:0009116">
    <property type="term" value="P:nucleoside metabolic process"/>
    <property type="evidence" value="ECO:0007669"/>
    <property type="project" value="InterPro"/>
</dbReference>
<evidence type="ECO:0000313" key="5">
    <source>
        <dbReference type="EMBL" id="KAF7176487.1"/>
    </source>
</evidence>
<evidence type="ECO:0000313" key="4">
    <source>
        <dbReference type="EMBL" id="KAF7162442.1"/>
    </source>
</evidence>
<reference evidence="4" key="1">
    <citation type="submission" date="2020-06" db="EMBL/GenBank/DDBJ databases">
        <title>Draft genome sequences of strains closely related to Aspergillus parafelis and Aspergillus hiratsukae.</title>
        <authorList>
            <person name="Dos Santos R.A.C."/>
            <person name="Rivero-Menendez O."/>
            <person name="Steenwyk J.L."/>
            <person name="Mead M.E."/>
            <person name="Goldman G.H."/>
            <person name="Alastruey-Izquierdo A."/>
            <person name="Rokas A."/>
        </authorList>
    </citation>
    <scope>NUCLEOTIDE SEQUENCE</scope>
    <source>
        <strain evidence="4">CNM-CM5623</strain>
        <strain evidence="5">CNM-CM7691</strain>
    </source>
</reference>
<evidence type="ECO:0000259" key="2">
    <source>
        <dbReference type="Pfam" id="PF01048"/>
    </source>
</evidence>
<feature type="domain" description="Nucleoside phosphorylase" evidence="2">
    <location>
        <begin position="596"/>
        <end position="822"/>
    </location>
</feature>
<organism evidence="4 7">
    <name type="scientific">Aspergillus felis</name>
    <dbReference type="NCBI Taxonomy" id="1287682"/>
    <lineage>
        <taxon>Eukaryota</taxon>
        <taxon>Fungi</taxon>
        <taxon>Dikarya</taxon>
        <taxon>Ascomycota</taxon>
        <taxon>Pezizomycotina</taxon>
        <taxon>Eurotiomycetes</taxon>
        <taxon>Eurotiomycetidae</taxon>
        <taxon>Eurotiales</taxon>
        <taxon>Aspergillaceae</taxon>
        <taxon>Aspergillus</taxon>
        <taxon>Aspergillus subgen. Fumigati</taxon>
    </lineage>
</organism>
<dbReference type="AlphaFoldDB" id="A0A8H6PYC0"/>
<dbReference type="OrthoDB" id="1658288at2759"/>
<feature type="domain" description="Nucleoside phosphorylase" evidence="2">
    <location>
        <begin position="171"/>
        <end position="458"/>
    </location>
</feature>
<dbReference type="EMBL" id="JACBAG010001911">
    <property type="protein sequence ID" value="KAF7176487.1"/>
    <property type="molecule type" value="Genomic_DNA"/>
</dbReference>
<evidence type="ECO:0000259" key="3">
    <source>
        <dbReference type="Pfam" id="PF11160"/>
    </source>
</evidence>
<proteinExistence type="predicted"/>
<dbReference type="Gene3D" id="2.30.30.1060">
    <property type="match status" value="1"/>
</dbReference>
<evidence type="ECO:0000313" key="6">
    <source>
        <dbReference type="Proteomes" id="UP000641853"/>
    </source>
</evidence>
<dbReference type="Proteomes" id="UP000654922">
    <property type="component" value="Unassembled WGS sequence"/>
</dbReference>
<dbReference type="Gene3D" id="3.40.50.1580">
    <property type="entry name" value="Nucleoside phosphorylase domain"/>
    <property type="match status" value="2"/>
</dbReference>
<protein>
    <recommendedName>
        <fullName evidence="8">Nucleoside phosphorylase domain-containing protein</fullName>
    </recommendedName>
</protein>
<dbReference type="InterPro" id="IPR035994">
    <property type="entry name" value="Nucleoside_phosphorylase_sf"/>
</dbReference>
<dbReference type="Proteomes" id="UP000641853">
    <property type="component" value="Unassembled WGS sequence"/>
</dbReference>
<dbReference type="InterPro" id="IPR053137">
    <property type="entry name" value="NLR-like"/>
</dbReference>
<evidence type="ECO:0000313" key="7">
    <source>
        <dbReference type="Proteomes" id="UP000654922"/>
    </source>
</evidence>
<accession>A0A8H6PYC0</accession>
<feature type="region of interest" description="Disordered" evidence="1">
    <location>
        <begin position="137"/>
        <end position="161"/>
    </location>
</feature>
<feature type="domain" description="Hypervirulence associated protein TUDOR" evidence="3">
    <location>
        <begin position="57"/>
        <end position="93"/>
    </location>
</feature>
<dbReference type="InterPro" id="IPR000845">
    <property type="entry name" value="Nucleoside_phosphorylase_d"/>
</dbReference>
<evidence type="ECO:0008006" key="8">
    <source>
        <dbReference type="Google" id="ProtNLM"/>
    </source>
</evidence>
<dbReference type="Pfam" id="PF11160">
    <property type="entry name" value="Hva1_TUDOR"/>
    <property type="match status" value="1"/>
</dbReference>